<evidence type="ECO:0000313" key="3">
    <source>
        <dbReference type="Proteomes" id="UP001497516"/>
    </source>
</evidence>
<dbReference type="PROSITE" id="PS50994">
    <property type="entry name" value="INTEGRASE"/>
    <property type="match status" value="1"/>
</dbReference>
<dbReference type="PANTHER" id="PTHR47266">
    <property type="entry name" value="ENDONUCLEASE-RELATED"/>
    <property type="match status" value="1"/>
</dbReference>
<dbReference type="Proteomes" id="UP001497516">
    <property type="component" value="Chromosome 7"/>
</dbReference>
<dbReference type="GO" id="GO:0003676">
    <property type="term" value="F:nucleic acid binding"/>
    <property type="evidence" value="ECO:0007669"/>
    <property type="project" value="InterPro"/>
</dbReference>
<dbReference type="EMBL" id="OZ034820">
    <property type="protein sequence ID" value="CAL1401835.1"/>
    <property type="molecule type" value="Genomic_DNA"/>
</dbReference>
<name>A0AAV2FU36_9ROSI</name>
<dbReference type="Pfam" id="PF00665">
    <property type="entry name" value="rve"/>
    <property type="match status" value="1"/>
</dbReference>
<dbReference type="Gene3D" id="3.30.420.10">
    <property type="entry name" value="Ribonuclease H-like superfamily/Ribonuclease H"/>
    <property type="match status" value="1"/>
</dbReference>
<reference evidence="2 3" key="1">
    <citation type="submission" date="2024-04" db="EMBL/GenBank/DDBJ databases">
        <authorList>
            <person name="Fracassetti M."/>
        </authorList>
    </citation>
    <scope>NUCLEOTIDE SEQUENCE [LARGE SCALE GENOMIC DNA]</scope>
</reference>
<evidence type="ECO:0000259" key="1">
    <source>
        <dbReference type="PROSITE" id="PS50994"/>
    </source>
</evidence>
<dbReference type="InterPro" id="IPR001584">
    <property type="entry name" value="Integrase_cat-core"/>
</dbReference>
<sequence>MPKTISITCAIFDVWGIDFMGPLPSSFGNKYILVVVDYVSSWVEAQALATNDARRVCGFLKKAIFMVRDPRTIVSNRGTHFQGQFEKLLDRYGITHRVSMVYYPQTSGQVELSNRELKWILEKIMDQSCKDWSSKLDDALWAYRTAYKTPIGISPYLLVYGKACHLPVEIEHMAF</sequence>
<accession>A0AAV2FU36</accession>
<dbReference type="InterPro" id="IPR012337">
    <property type="entry name" value="RNaseH-like_sf"/>
</dbReference>
<dbReference type="SUPFAM" id="SSF53098">
    <property type="entry name" value="Ribonuclease H-like"/>
    <property type="match status" value="1"/>
</dbReference>
<evidence type="ECO:0000313" key="2">
    <source>
        <dbReference type="EMBL" id="CAL1401835.1"/>
    </source>
</evidence>
<keyword evidence="3" id="KW-1185">Reference proteome</keyword>
<protein>
    <recommendedName>
        <fullName evidence="1">Integrase catalytic domain-containing protein</fullName>
    </recommendedName>
</protein>
<organism evidence="2 3">
    <name type="scientific">Linum trigynum</name>
    <dbReference type="NCBI Taxonomy" id="586398"/>
    <lineage>
        <taxon>Eukaryota</taxon>
        <taxon>Viridiplantae</taxon>
        <taxon>Streptophyta</taxon>
        <taxon>Embryophyta</taxon>
        <taxon>Tracheophyta</taxon>
        <taxon>Spermatophyta</taxon>
        <taxon>Magnoliopsida</taxon>
        <taxon>eudicotyledons</taxon>
        <taxon>Gunneridae</taxon>
        <taxon>Pentapetalae</taxon>
        <taxon>rosids</taxon>
        <taxon>fabids</taxon>
        <taxon>Malpighiales</taxon>
        <taxon>Linaceae</taxon>
        <taxon>Linum</taxon>
    </lineage>
</organism>
<dbReference type="GO" id="GO:0015074">
    <property type="term" value="P:DNA integration"/>
    <property type="evidence" value="ECO:0007669"/>
    <property type="project" value="InterPro"/>
</dbReference>
<dbReference type="AlphaFoldDB" id="A0AAV2FU36"/>
<gene>
    <name evidence="2" type="ORF">LTRI10_LOCUS41873</name>
</gene>
<proteinExistence type="predicted"/>
<dbReference type="InterPro" id="IPR036397">
    <property type="entry name" value="RNaseH_sf"/>
</dbReference>
<dbReference type="InterPro" id="IPR052160">
    <property type="entry name" value="Gypsy_RT_Integrase-like"/>
</dbReference>
<feature type="domain" description="Integrase catalytic" evidence="1">
    <location>
        <begin position="1"/>
        <end position="163"/>
    </location>
</feature>